<name>A0A1S1QBF5_9ACTN</name>
<dbReference type="AlphaFoldDB" id="A0A1S1QBF5"/>
<sequence length="191" mass="20140">MSIFSSQFDRARPHVDTYAGPHDDPGLPPARHADDPAADHTDAHHGWGEGWDGGWDGDPHTGPAHESNADAAMVSDGHAASATDAGDHDGAGDHEKHRESDGTKAADDHEHSVRHGGDGTPDGGKNRDDQADPGLGRDDPAATDDGYPGFDDPTENDREFGSDHDHAAVHDAYHDVQAYPDDLAGDPDTVI</sequence>
<accession>A0A1S1QBF5</accession>
<feature type="compositionally biased region" description="Basic and acidic residues" evidence="1">
    <location>
        <begin position="85"/>
        <end position="117"/>
    </location>
</feature>
<dbReference type="Proteomes" id="UP000179627">
    <property type="component" value="Unassembled WGS sequence"/>
</dbReference>
<organism evidence="2 3">
    <name type="scientific">Parafrankia colletiae</name>
    <dbReference type="NCBI Taxonomy" id="573497"/>
    <lineage>
        <taxon>Bacteria</taxon>
        <taxon>Bacillati</taxon>
        <taxon>Actinomycetota</taxon>
        <taxon>Actinomycetes</taxon>
        <taxon>Frankiales</taxon>
        <taxon>Frankiaceae</taxon>
        <taxon>Parafrankia</taxon>
    </lineage>
</organism>
<reference evidence="3" key="1">
    <citation type="submission" date="2016-07" db="EMBL/GenBank/DDBJ databases">
        <title>Sequence Frankia sp. strain CcI1.17.</title>
        <authorList>
            <person name="Ghodhbane-Gtari F."/>
            <person name="Swanson E."/>
            <person name="Gueddou A."/>
            <person name="Morris K."/>
            <person name="Hezbri K."/>
            <person name="Ktari A."/>
            <person name="Nouioui I."/>
            <person name="Abebe-Akele F."/>
            <person name="Simpson S."/>
            <person name="Thomas K."/>
            <person name="Gtari M."/>
            <person name="Tisa L.S."/>
            <person name="Hurst S."/>
        </authorList>
    </citation>
    <scope>NUCLEOTIDE SEQUENCE [LARGE SCALE GENOMIC DNA]</scope>
    <source>
        <strain evidence="3">Cc1.17</strain>
    </source>
</reference>
<dbReference type="RefSeq" id="WP_071088833.1">
    <property type="nucleotide sequence ID" value="NZ_MBLM01000148.1"/>
</dbReference>
<feature type="compositionally biased region" description="Basic and acidic residues" evidence="1">
    <location>
        <begin position="9"/>
        <end position="47"/>
    </location>
</feature>
<evidence type="ECO:0000313" key="3">
    <source>
        <dbReference type="Proteomes" id="UP000179627"/>
    </source>
</evidence>
<protein>
    <submittedName>
        <fullName evidence="2">Uncharacterized protein</fullName>
    </submittedName>
</protein>
<gene>
    <name evidence="2" type="ORF">CC117_27175</name>
</gene>
<comment type="caution">
    <text evidence="2">The sequence shown here is derived from an EMBL/GenBank/DDBJ whole genome shotgun (WGS) entry which is preliminary data.</text>
</comment>
<dbReference type="EMBL" id="MBLM01000148">
    <property type="protein sequence ID" value="OHV30967.1"/>
    <property type="molecule type" value="Genomic_DNA"/>
</dbReference>
<evidence type="ECO:0000313" key="2">
    <source>
        <dbReference type="EMBL" id="OHV30967.1"/>
    </source>
</evidence>
<dbReference type="OrthoDB" id="9830854at2"/>
<keyword evidence="3" id="KW-1185">Reference proteome</keyword>
<proteinExistence type="predicted"/>
<evidence type="ECO:0000256" key="1">
    <source>
        <dbReference type="SAM" id="MobiDB-lite"/>
    </source>
</evidence>
<feature type="compositionally biased region" description="Low complexity" evidence="1">
    <location>
        <begin position="75"/>
        <end position="84"/>
    </location>
</feature>
<feature type="region of interest" description="Disordered" evidence="1">
    <location>
        <begin position="1"/>
        <end position="165"/>
    </location>
</feature>
<feature type="compositionally biased region" description="Basic and acidic residues" evidence="1">
    <location>
        <begin position="155"/>
        <end position="165"/>
    </location>
</feature>
<feature type="compositionally biased region" description="Basic and acidic residues" evidence="1">
    <location>
        <begin position="124"/>
        <end position="140"/>
    </location>
</feature>